<organism evidence="2 3">
    <name type="scientific">Heyndrickxia camelliae</name>
    <dbReference type="NCBI Taxonomy" id="1707093"/>
    <lineage>
        <taxon>Bacteria</taxon>
        <taxon>Bacillati</taxon>
        <taxon>Bacillota</taxon>
        <taxon>Bacilli</taxon>
        <taxon>Bacillales</taxon>
        <taxon>Bacillaceae</taxon>
        <taxon>Heyndrickxia</taxon>
    </lineage>
</organism>
<dbReference type="RefSeq" id="WP_101354043.1">
    <property type="nucleotide sequence ID" value="NZ_PIQO01000006.1"/>
</dbReference>
<evidence type="ECO:0000313" key="2">
    <source>
        <dbReference type="EMBL" id="PKR85062.1"/>
    </source>
</evidence>
<comment type="caution">
    <text evidence="2">The sequence shown here is derived from an EMBL/GenBank/DDBJ whole genome shotgun (WGS) entry which is preliminary data.</text>
</comment>
<dbReference type="GO" id="GO:0006508">
    <property type="term" value="P:proteolysis"/>
    <property type="evidence" value="ECO:0007669"/>
    <property type="project" value="InterPro"/>
</dbReference>
<reference evidence="2 3" key="1">
    <citation type="submission" date="2017-11" db="EMBL/GenBank/DDBJ databases">
        <title>Bacillus camelliae sp. nov., isolated from pu'er tea.</title>
        <authorList>
            <person name="Niu L."/>
        </authorList>
    </citation>
    <scope>NUCLEOTIDE SEQUENCE [LARGE SCALE GENOMIC DNA]</scope>
    <source>
        <strain evidence="2 3">7578-1</strain>
    </source>
</reference>
<gene>
    <name evidence="2" type="ORF">CWO92_09850</name>
</gene>
<dbReference type="EMBL" id="PIQO01000006">
    <property type="protein sequence ID" value="PKR85062.1"/>
    <property type="molecule type" value="Genomic_DNA"/>
</dbReference>
<feature type="domain" description="Tail specific protease" evidence="1">
    <location>
        <begin position="184"/>
        <end position="399"/>
    </location>
</feature>
<dbReference type="Gene3D" id="3.90.226.10">
    <property type="entry name" value="2-enoyl-CoA Hydratase, Chain A, domain 1"/>
    <property type="match status" value="1"/>
</dbReference>
<dbReference type="Pfam" id="PF03572">
    <property type="entry name" value="Peptidase_S41"/>
    <property type="match status" value="1"/>
</dbReference>
<evidence type="ECO:0000313" key="3">
    <source>
        <dbReference type="Proteomes" id="UP000233440"/>
    </source>
</evidence>
<proteinExistence type="predicted"/>
<dbReference type="Proteomes" id="UP000233440">
    <property type="component" value="Unassembled WGS sequence"/>
</dbReference>
<sequence>MYKEIFQEIVSICHHDYSGWEDKKGWDSPDVYTKAIQVMEEKNELTPIKFAEIVQDYLLDFKDHHMFFKLVTNENQKQYDVGFKVKRFEDRLYISSVGKESRVEKGNSIISLENKRIPELLELHKRRLLENNQERENWDTIIREYSYCEIENLNGKRFMLDLKKYERAKYIPQYSLQNLEDEILLMTLTDFGNPDAVNELIKDNKEKLNNFKNLIIDVRINNGGSDSSYYPLLPYIFPEQLTNINPDEESMLINCTENNYNLIVEDMKNSLKEVEDEGTHKVINVFIREWEKNKGRGFVEFDFSELKTFEIIGGRKNPERVIVLADVTCASSGDSFVETCKKSSKVKVIGRPTLGVNDYANLAIKSWNGLFELWYPTSRLSRIDEGKGMTGVGITPHVHIPWTPEHIFEDIDMKMALNMIKETASRKI</sequence>
<dbReference type="AlphaFoldDB" id="A0A2N3LKB0"/>
<evidence type="ECO:0000259" key="1">
    <source>
        <dbReference type="Pfam" id="PF03572"/>
    </source>
</evidence>
<protein>
    <submittedName>
        <fullName evidence="2">Peptidase</fullName>
    </submittedName>
</protein>
<dbReference type="GO" id="GO:0008236">
    <property type="term" value="F:serine-type peptidase activity"/>
    <property type="evidence" value="ECO:0007669"/>
    <property type="project" value="InterPro"/>
</dbReference>
<name>A0A2N3LKB0_9BACI</name>
<dbReference type="InterPro" id="IPR005151">
    <property type="entry name" value="Tail-specific_protease"/>
</dbReference>
<keyword evidence="3" id="KW-1185">Reference proteome</keyword>
<accession>A0A2N3LKB0</accession>
<dbReference type="InterPro" id="IPR029045">
    <property type="entry name" value="ClpP/crotonase-like_dom_sf"/>
</dbReference>
<dbReference type="SUPFAM" id="SSF52096">
    <property type="entry name" value="ClpP/crotonase"/>
    <property type="match status" value="1"/>
</dbReference>
<dbReference type="OrthoDB" id="2327485at2"/>